<dbReference type="EMBL" id="JAPWTJ010000670">
    <property type="protein sequence ID" value="KAJ8976455.1"/>
    <property type="molecule type" value="Genomic_DNA"/>
</dbReference>
<reference evidence="1" key="1">
    <citation type="journal article" date="2023" name="Insect Mol. Biol.">
        <title>Genome sequencing provides insights into the evolution of gene families encoding plant cell wall-degrading enzymes in longhorned beetles.</title>
        <authorList>
            <person name="Shin N.R."/>
            <person name="Okamura Y."/>
            <person name="Kirsch R."/>
            <person name="Pauchet Y."/>
        </authorList>
    </citation>
    <scope>NUCLEOTIDE SEQUENCE</scope>
    <source>
        <strain evidence="1">MMC_N1</strain>
    </source>
</reference>
<evidence type="ECO:0000313" key="1">
    <source>
        <dbReference type="EMBL" id="KAJ8976455.1"/>
    </source>
</evidence>
<evidence type="ECO:0000313" key="2">
    <source>
        <dbReference type="Proteomes" id="UP001162164"/>
    </source>
</evidence>
<sequence>MSLTIFVSSDQYNMHHQELFPWYSCQVDTAYGDYVSAAEDEITHNPSKFWSFVQSKKGGLYGSSPVTILMSFWFIPKRHLVSLSKGPSIWVFAFLNPGVTCHKFLNSLVRSSFMAETFIEYGTPSMGSGPIGYIADPSLAILSAFTFPRQTQHQKNNETRTKTRVLF</sequence>
<gene>
    <name evidence="1" type="ORF">NQ317_000197</name>
</gene>
<protein>
    <submittedName>
        <fullName evidence="1">Uncharacterized protein</fullName>
    </submittedName>
</protein>
<keyword evidence="2" id="KW-1185">Reference proteome</keyword>
<organism evidence="1 2">
    <name type="scientific">Molorchus minor</name>
    <dbReference type="NCBI Taxonomy" id="1323400"/>
    <lineage>
        <taxon>Eukaryota</taxon>
        <taxon>Metazoa</taxon>
        <taxon>Ecdysozoa</taxon>
        <taxon>Arthropoda</taxon>
        <taxon>Hexapoda</taxon>
        <taxon>Insecta</taxon>
        <taxon>Pterygota</taxon>
        <taxon>Neoptera</taxon>
        <taxon>Endopterygota</taxon>
        <taxon>Coleoptera</taxon>
        <taxon>Polyphaga</taxon>
        <taxon>Cucujiformia</taxon>
        <taxon>Chrysomeloidea</taxon>
        <taxon>Cerambycidae</taxon>
        <taxon>Lamiinae</taxon>
        <taxon>Monochamini</taxon>
        <taxon>Molorchus</taxon>
    </lineage>
</organism>
<name>A0ABQ9JEP0_9CUCU</name>
<dbReference type="Proteomes" id="UP001162164">
    <property type="component" value="Unassembled WGS sequence"/>
</dbReference>
<accession>A0ABQ9JEP0</accession>
<comment type="caution">
    <text evidence="1">The sequence shown here is derived from an EMBL/GenBank/DDBJ whole genome shotgun (WGS) entry which is preliminary data.</text>
</comment>
<proteinExistence type="predicted"/>